<dbReference type="InterPro" id="IPR002543">
    <property type="entry name" value="FtsK_dom"/>
</dbReference>
<gene>
    <name evidence="7" type="ORF">ET445_15070</name>
</gene>
<name>A0A4P6FH24_9MICO</name>
<dbReference type="Pfam" id="PF01580">
    <property type="entry name" value="FtsK_SpoIIIE"/>
    <property type="match status" value="1"/>
</dbReference>
<dbReference type="Proteomes" id="UP000291259">
    <property type="component" value="Chromosome"/>
</dbReference>
<feature type="compositionally biased region" description="Low complexity" evidence="4">
    <location>
        <begin position="854"/>
        <end position="863"/>
    </location>
</feature>
<feature type="transmembrane region" description="Helical" evidence="5">
    <location>
        <begin position="34"/>
        <end position="53"/>
    </location>
</feature>
<evidence type="ECO:0000313" key="8">
    <source>
        <dbReference type="Proteomes" id="UP000291259"/>
    </source>
</evidence>
<proteinExistence type="predicted"/>
<feature type="compositionally biased region" description="Low complexity" evidence="4">
    <location>
        <begin position="872"/>
        <end position="894"/>
    </location>
</feature>
<dbReference type="PANTHER" id="PTHR22683">
    <property type="entry name" value="SPORULATION PROTEIN RELATED"/>
    <property type="match status" value="1"/>
</dbReference>
<evidence type="ECO:0000256" key="1">
    <source>
        <dbReference type="ARBA" id="ARBA00022741"/>
    </source>
</evidence>
<feature type="domain" description="FtsK" evidence="6">
    <location>
        <begin position="363"/>
        <end position="548"/>
    </location>
</feature>
<keyword evidence="5" id="KW-0812">Transmembrane</keyword>
<dbReference type="SMART" id="SM00382">
    <property type="entry name" value="AAA"/>
    <property type="match status" value="2"/>
</dbReference>
<evidence type="ECO:0000256" key="4">
    <source>
        <dbReference type="SAM" id="MobiDB-lite"/>
    </source>
</evidence>
<evidence type="ECO:0000259" key="6">
    <source>
        <dbReference type="PROSITE" id="PS50901"/>
    </source>
</evidence>
<keyword evidence="2 3" id="KW-0067">ATP-binding</keyword>
<dbReference type="PANTHER" id="PTHR22683:SF1">
    <property type="entry name" value="TYPE VII SECRETION SYSTEM PROTEIN ESSC"/>
    <property type="match status" value="1"/>
</dbReference>
<dbReference type="SUPFAM" id="SSF52540">
    <property type="entry name" value="P-loop containing nucleoside triphosphate hydrolases"/>
    <property type="match status" value="2"/>
</dbReference>
<dbReference type="OrthoDB" id="9807790at2"/>
<dbReference type="GO" id="GO:0003677">
    <property type="term" value="F:DNA binding"/>
    <property type="evidence" value="ECO:0007669"/>
    <property type="project" value="InterPro"/>
</dbReference>
<dbReference type="GO" id="GO:0005524">
    <property type="term" value="F:ATP binding"/>
    <property type="evidence" value="ECO:0007669"/>
    <property type="project" value="UniProtKB-UniRule"/>
</dbReference>
<dbReference type="InterPro" id="IPR050206">
    <property type="entry name" value="FtsK/SpoIIIE/SftA"/>
</dbReference>
<keyword evidence="5" id="KW-0472">Membrane</keyword>
<feature type="binding site" evidence="3">
    <location>
        <begin position="381"/>
        <end position="388"/>
    </location>
    <ligand>
        <name>ATP</name>
        <dbReference type="ChEBI" id="CHEBI:30616"/>
    </ligand>
</feature>
<keyword evidence="1 3" id="KW-0547">Nucleotide-binding</keyword>
<evidence type="ECO:0000313" key="7">
    <source>
        <dbReference type="EMBL" id="QAY74453.1"/>
    </source>
</evidence>
<dbReference type="KEGG" id="agf:ET445_15070"/>
<evidence type="ECO:0000256" key="2">
    <source>
        <dbReference type="ARBA" id="ARBA00022840"/>
    </source>
</evidence>
<evidence type="ECO:0000256" key="3">
    <source>
        <dbReference type="PROSITE-ProRule" id="PRU00289"/>
    </source>
</evidence>
<feature type="compositionally biased region" description="Low complexity" evidence="4">
    <location>
        <begin position="910"/>
        <end position="930"/>
    </location>
</feature>
<dbReference type="CDD" id="cd01120">
    <property type="entry name" value="RecA-like_superfamily"/>
    <property type="match status" value="1"/>
</dbReference>
<dbReference type="EMBL" id="CP035491">
    <property type="protein sequence ID" value="QAY74453.1"/>
    <property type="molecule type" value="Genomic_DNA"/>
</dbReference>
<feature type="transmembrane region" description="Helical" evidence="5">
    <location>
        <begin position="59"/>
        <end position="77"/>
    </location>
</feature>
<dbReference type="Gene3D" id="3.40.50.300">
    <property type="entry name" value="P-loop containing nucleotide triphosphate hydrolases"/>
    <property type="match status" value="3"/>
</dbReference>
<feature type="region of interest" description="Disordered" evidence="4">
    <location>
        <begin position="852"/>
        <end position="978"/>
    </location>
</feature>
<protein>
    <recommendedName>
        <fullName evidence="6">FtsK domain-containing protein</fullName>
    </recommendedName>
</protein>
<dbReference type="InterPro" id="IPR003593">
    <property type="entry name" value="AAA+_ATPase"/>
</dbReference>
<dbReference type="InterPro" id="IPR027417">
    <property type="entry name" value="P-loop_NTPase"/>
</dbReference>
<dbReference type="RefSeq" id="WP_129191998.1">
    <property type="nucleotide sequence ID" value="NZ_CP035491.1"/>
</dbReference>
<keyword evidence="8" id="KW-1185">Reference proteome</keyword>
<dbReference type="PROSITE" id="PS50901">
    <property type="entry name" value="FTSK"/>
    <property type="match status" value="1"/>
</dbReference>
<dbReference type="CDD" id="cd01127">
    <property type="entry name" value="TrwB_TraG_TraD_VirD4"/>
    <property type="match status" value="1"/>
</dbReference>
<organism evidence="7 8">
    <name type="scientific">Agromyces protaetiae</name>
    <dbReference type="NCBI Taxonomy" id="2509455"/>
    <lineage>
        <taxon>Bacteria</taxon>
        <taxon>Bacillati</taxon>
        <taxon>Actinomycetota</taxon>
        <taxon>Actinomycetes</taxon>
        <taxon>Micrococcales</taxon>
        <taxon>Microbacteriaceae</taxon>
        <taxon>Agromyces</taxon>
    </lineage>
</organism>
<dbReference type="AlphaFoldDB" id="A0A4P6FH24"/>
<reference evidence="7 8" key="1">
    <citation type="submission" date="2019-01" db="EMBL/GenBank/DDBJ databases">
        <title>Genome sequencing of strain FW100M-8.</title>
        <authorList>
            <person name="Heo J."/>
            <person name="Kim S.-J."/>
            <person name="Kim J.-S."/>
            <person name="Hong S.-B."/>
            <person name="Kwon S.-W."/>
        </authorList>
    </citation>
    <scope>NUCLEOTIDE SEQUENCE [LARGE SCALE GENOMIC DNA]</scope>
    <source>
        <strain evidence="7 8">FW100M-8</strain>
    </source>
</reference>
<keyword evidence="5" id="KW-1133">Transmembrane helix</keyword>
<sequence length="978" mass="100862">MPRAVEYPNGHRPVRRRPAALVAARAPDEAKPGFPVIAVLAPVIAAGVLWAVTGSMLSLVFAALGPVVAIASMADAARQQKRRAKRATATRAAALDELRADIARRHDGERRLAWHRSGSAAEVLASTPGSGWHGAGARAPVLGRGAVASALRVGGSPADDDDRTVLAAAALLEDAPVTVAIDGGLGFVGTPDLARGAARAAVLQLAHASAPGSLEIVVPGAREWTWAAALPHTRGSARLVVTDASCGTSWAGAPALGESCARIAVAPDAGSLPPGLRTVVRIETPGRAVFDRPASPFDRAFAPALVSAREAGEWAVAAAAAAARGGLSADSIPGVVPFEELAQPDVRPFDRTSLAVSVGSGAAGAVELDLVADGIHALVAGTTGSGKSEFLLGWLAALARSRPPELVSFLLVDFKGGAAFEPLRGLPHVAGIVTDLDDVEARRAVESLRAELRHREHVLRDAGAREISALPASVVLPRLVIVVDEFQAMVERFSELAPVIADLAARGRSLGVHLVLAAQRPNGVVREQVTANCGLRVSLRVLDRGDSTAVLGTDAAAALDPERPGRAIVVKSGSAPVEFQAAYAPTAVLERLRATVRGVPARRPWLDPLPTRIAPHECAALAGEGGSAARAHEASGITDGVVFGVVDEPDRQRRSLAVWRPEADGHVLVAGVPGSGRTTTLAAVAAGFEQRHGAGTVVVAGGPRSTESDILHALVVSIDAGVSAPRLLVLDDLDSRYRAWDDEQRQAMLELVGRILRDGRALGVRVAAAISAGGSLPYGLREEFGAFVPLRHASRGDLAHAGGAGELWSADDGPGAGQWRGRRMQVVDAGALPPAPVRAVPPLEVDERPCAVVSATPAPTRPRSAARRDATRSSSSPAATPRTGPRSRSPRATRLSSWAMPTRGRRTGCSRRSSATGGASSCTAGAPSSGRSCASGAFRPCSIPVRTSAGRSRRERSAAGCGPVAAMDDPAPTKWPVQ</sequence>
<evidence type="ECO:0000256" key="5">
    <source>
        <dbReference type="SAM" id="Phobius"/>
    </source>
</evidence>
<accession>A0A4P6FH24</accession>